<evidence type="ECO:0000256" key="1">
    <source>
        <dbReference type="ARBA" id="ARBA00004141"/>
    </source>
</evidence>
<reference evidence="6 7" key="1">
    <citation type="submission" date="2016-10" db="EMBL/GenBank/DDBJ databases">
        <authorList>
            <person name="de Groot N.N."/>
        </authorList>
    </citation>
    <scope>NUCLEOTIDE SEQUENCE [LARGE SCALE GENOMIC DNA]</scope>
    <source>
        <strain evidence="6 7">DSM 46701</strain>
    </source>
</reference>
<evidence type="ECO:0000256" key="3">
    <source>
        <dbReference type="ARBA" id="ARBA00022989"/>
    </source>
</evidence>
<dbReference type="AlphaFoldDB" id="A0A1H8AJY1"/>
<keyword evidence="3 5" id="KW-1133">Transmembrane helix</keyword>
<dbReference type="Gene3D" id="1.20.1280.290">
    <property type="match status" value="1"/>
</dbReference>
<keyword evidence="4 5" id="KW-0472">Membrane</keyword>
<dbReference type="InterPro" id="IPR006603">
    <property type="entry name" value="PQ-loop_rpt"/>
</dbReference>
<keyword evidence="7" id="KW-1185">Reference proteome</keyword>
<dbReference type="Pfam" id="PF04193">
    <property type="entry name" value="PQ-loop"/>
    <property type="match status" value="1"/>
</dbReference>
<evidence type="ECO:0000256" key="5">
    <source>
        <dbReference type="SAM" id="Phobius"/>
    </source>
</evidence>
<keyword evidence="2 5" id="KW-0812">Transmembrane</keyword>
<evidence type="ECO:0000313" key="7">
    <source>
        <dbReference type="Proteomes" id="UP000199695"/>
    </source>
</evidence>
<dbReference type="Proteomes" id="UP000199695">
    <property type="component" value="Unassembled WGS sequence"/>
</dbReference>
<feature type="transmembrane region" description="Helical" evidence="5">
    <location>
        <begin position="6"/>
        <end position="26"/>
    </location>
</feature>
<dbReference type="RefSeq" id="WP_089964497.1">
    <property type="nucleotide sequence ID" value="NZ_FOCQ01000001.1"/>
</dbReference>
<sequence length="105" mass="11791">MIFAVMQIIGGLILSLGWIPQIVQIIRTKSVEDLNLKSYLLILLGISLMEAYALNLAFSGVGYAFLMTNTLSLFVVLWMVVLILRYNKRFTEPGTRNDHSGQGKQ</sequence>
<dbReference type="GO" id="GO:0016020">
    <property type="term" value="C:membrane"/>
    <property type="evidence" value="ECO:0007669"/>
    <property type="project" value="UniProtKB-SubCell"/>
</dbReference>
<gene>
    <name evidence="6" type="ORF">SAMN05444955_101200</name>
</gene>
<evidence type="ECO:0000256" key="2">
    <source>
        <dbReference type="ARBA" id="ARBA00022692"/>
    </source>
</evidence>
<organism evidence="6 7">
    <name type="scientific">Lihuaxuella thermophila</name>
    <dbReference type="NCBI Taxonomy" id="1173111"/>
    <lineage>
        <taxon>Bacteria</taxon>
        <taxon>Bacillati</taxon>
        <taxon>Bacillota</taxon>
        <taxon>Bacilli</taxon>
        <taxon>Bacillales</taxon>
        <taxon>Thermoactinomycetaceae</taxon>
        <taxon>Lihuaxuella</taxon>
    </lineage>
</organism>
<evidence type="ECO:0000256" key="4">
    <source>
        <dbReference type="ARBA" id="ARBA00023136"/>
    </source>
</evidence>
<feature type="transmembrane region" description="Helical" evidence="5">
    <location>
        <begin position="64"/>
        <end position="84"/>
    </location>
</feature>
<feature type="transmembrane region" description="Helical" evidence="5">
    <location>
        <begin position="38"/>
        <end position="58"/>
    </location>
</feature>
<name>A0A1H8AJY1_9BACL</name>
<dbReference type="EMBL" id="FOCQ01000001">
    <property type="protein sequence ID" value="SEM71030.1"/>
    <property type="molecule type" value="Genomic_DNA"/>
</dbReference>
<proteinExistence type="predicted"/>
<dbReference type="OrthoDB" id="2989163at2"/>
<dbReference type="STRING" id="1173111.SAMN05444955_101200"/>
<comment type="subcellular location">
    <subcellularLocation>
        <location evidence="1">Membrane</location>
        <topology evidence="1">Multi-pass membrane protein</topology>
    </subcellularLocation>
</comment>
<accession>A0A1H8AJY1</accession>
<protein>
    <submittedName>
        <fullName evidence="6">MtN3 and saliva related transmembrane protein</fullName>
    </submittedName>
</protein>
<evidence type="ECO:0000313" key="6">
    <source>
        <dbReference type="EMBL" id="SEM71030.1"/>
    </source>
</evidence>